<comment type="caution">
    <text evidence="1">The sequence shown here is derived from an EMBL/GenBank/DDBJ whole genome shotgun (WGS) entry which is preliminary data.</text>
</comment>
<organism evidence="1 2">
    <name type="scientific">[Bacteroides] pectinophilus ATCC 43243</name>
    <dbReference type="NCBI Taxonomy" id="483218"/>
    <lineage>
        <taxon>Bacteria</taxon>
        <taxon>Bacillati</taxon>
        <taxon>Bacillota</taxon>
        <taxon>Clostridia</taxon>
        <taxon>Eubacteriales</taxon>
    </lineage>
</organism>
<sequence>MKWIVILALFHRLCIIFKFVKNDRLIEHKEWGVSKVTYTKIVNNKDE</sequence>
<gene>
    <name evidence="1" type="ORF">BACPEC_00119</name>
</gene>
<dbReference type="STRING" id="483218.BACPEC_00119"/>
<dbReference type="EMBL" id="ABVQ01000031">
    <property type="protein sequence ID" value="EEC58778.1"/>
    <property type="molecule type" value="Genomic_DNA"/>
</dbReference>
<accession>B7AN67</accession>
<evidence type="ECO:0000313" key="2">
    <source>
        <dbReference type="Proteomes" id="UP000003136"/>
    </source>
</evidence>
<proteinExistence type="predicted"/>
<dbReference type="HOGENOM" id="CLU_3164792_0_0_9"/>
<evidence type="ECO:0000313" key="1">
    <source>
        <dbReference type="EMBL" id="EEC58778.1"/>
    </source>
</evidence>
<reference evidence="1 2" key="2">
    <citation type="submission" date="2008-11" db="EMBL/GenBank/DDBJ databases">
        <authorList>
            <person name="Fulton L."/>
            <person name="Clifton S."/>
            <person name="Fulton B."/>
            <person name="Xu J."/>
            <person name="Minx P."/>
            <person name="Pepin K.H."/>
            <person name="Johnson M."/>
            <person name="Bhonagiri V."/>
            <person name="Nash W.E."/>
            <person name="Mardis E.R."/>
            <person name="Wilson R.K."/>
        </authorList>
    </citation>
    <scope>NUCLEOTIDE SEQUENCE [LARGE SCALE GENOMIC DNA]</scope>
    <source>
        <strain evidence="1 2">ATCC 43243</strain>
    </source>
</reference>
<protein>
    <submittedName>
        <fullName evidence="1">Uncharacterized protein</fullName>
    </submittedName>
</protein>
<name>B7AN67_9FIRM</name>
<dbReference type="AlphaFoldDB" id="B7AN67"/>
<keyword evidence="2" id="KW-1185">Reference proteome</keyword>
<dbReference type="Proteomes" id="UP000003136">
    <property type="component" value="Unassembled WGS sequence"/>
</dbReference>
<reference evidence="1 2" key="1">
    <citation type="submission" date="2008-11" db="EMBL/GenBank/DDBJ databases">
        <title>Draft genome sequence of Bacteroides pectinophilus (ATCC 43243).</title>
        <authorList>
            <person name="Sudarsanam P."/>
            <person name="Ley R."/>
            <person name="Guruge J."/>
            <person name="Turnbaugh P.J."/>
            <person name="Mahowald M."/>
            <person name="Liep D."/>
            <person name="Gordon J."/>
        </authorList>
    </citation>
    <scope>NUCLEOTIDE SEQUENCE [LARGE SCALE GENOMIC DNA]</scope>
    <source>
        <strain evidence="1 2">ATCC 43243</strain>
    </source>
</reference>